<accession>A0A9D4YQY6</accession>
<dbReference type="AlphaFoldDB" id="A0A9D4YQY6"/>
<evidence type="ECO:0000313" key="6">
    <source>
        <dbReference type="Proteomes" id="UP000821837"/>
    </source>
</evidence>
<organism evidence="5 6">
    <name type="scientific">Rhipicephalus sanguineus</name>
    <name type="common">Brown dog tick</name>
    <name type="synonym">Ixodes sanguineus</name>
    <dbReference type="NCBI Taxonomy" id="34632"/>
    <lineage>
        <taxon>Eukaryota</taxon>
        <taxon>Metazoa</taxon>
        <taxon>Ecdysozoa</taxon>
        <taxon>Arthropoda</taxon>
        <taxon>Chelicerata</taxon>
        <taxon>Arachnida</taxon>
        <taxon>Acari</taxon>
        <taxon>Parasitiformes</taxon>
        <taxon>Ixodida</taxon>
        <taxon>Ixodoidea</taxon>
        <taxon>Ixodidae</taxon>
        <taxon>Rhipicephalinae</taxon>
        <taxon>Rhipicephalus</taxon>
        <taxon>Rhipicephalus</taxon>
    </lineage>
</organism>
<comment type="caution">
    <text evidence="5">The sequence shown here is derived from an EMBL/GenBank/DDBJ whole genome shotgun (WGS) entry which is preliminary data.</text>
</comment>
<evidence type="ECO:0000259" key="4">
    <source>
        <dbReference type="Pfam" id="PF13873"/>
    </source>
</evidence>
<comment type="function">
    <text evidence="3">Involved in transvection phenomena (= synapsis-dependent gene expression), where the synaptic pairing of chromosomes carrying genes with which zeste interacts influences the expression of these genes. Zeste binds to DNA and stimulates transcription from a nearby promoter.</text>
</comment>
<gene>
    <name evidence="5" type="ORF">HPB52_023704</name>
</gene>
<evidence type="ECO:0000256" key="2">
    <source>
        <dbReference type="ARBA" id="ARBA00016807"/>
    </source>
</evidence>
<evidence type="ECO:0000313" key="5">
    <source>
        <dbReference type="EMBL" id="KAH7984746.1"/>
    </source>
</evidence>
<protein>
    <recommendedName>
        <fullName evidence="2">Regulatory protein zeste</fullName>
    </recommendedName>
</protein>
<dbReference type="Proteomes" id="UP000821837">
    <property type="component" value="Chromosome 1"/>
</dbReference>
<dbReference type="Pfam" id="PF13873">
    <property type="entry name" value="Myb_DNA-bind_5"/>
    <property type="match status" value="1"/>
</dbReference>
<reference evidence="5" key="2">
    <citation type="submission" date="2021-09" db="EMBL/GenBank/DDBJ databases">
        <authorList>
            <person name="Jia N."/>
            <person name="Wang J."/>
            <person name="Shi W."/>
            <person name="Du L."/>
            <person name="Sun Y."/>
            <person name="Zhan W."/>
            <person name="Jiang J."/>
            <person name="Wang Q."/>
            <person name="Zhang B."/>
            <person name="Ji P."/>
            <person name="Sakyi L.B."/>
            <person name="Cui X."/>
            <person name="Yuan T."/>
            <person name="Jiang B."/>
            <person name="Yang W."/>
            <person name="Lam T.T.-Y."/>
            <person name="Chang Q."/>
            <person name="Ding S."/>
            <person name="Wang X."/>
            <person name="Zhu J."/>
            <person name="Ruan X."/>
            <person name="Zhao L."/>
            <person name="Wei J."/>
            <person name="Que T."/>
            <person name="Du C."/>
            <person name="Cheng J."/>
            <person name="Dai P."/>
            <person name="Han X."/>
            <person name="Huang E."/>
            <person name="Gao Y."/>
            <person name="Liu J."/>
            <person name="Shao H."/>
            <person name="Ye R."/>
            <person name="Li L."/>
            <person name="Wei W."/>
            <person name="Wang X."/>
            <person name="Wang C."/>
            <person name="Huo Q."/>
            <person name="Li W."/>
            <person name="Guo W."/>
            <person name="Chen H."/>
            <person name="Chen S."/>
            <person name="Zhou L."/>
            <person name="Zhou L."/>
            <person name="Ni X."/>
            <person name="Tian J."/>
            <person name="Zhou Y."/>
            <person name="Sheng Y."/>
            <person name="Liu T."/>
            <person name="Pan Y."/>
            <person name="Xia L."/>
            <person name="Li J."/>
            <person name="Zhao F."/>
            <person name="Cao W."/>
        </authorList>
    </citation>
    <scope>NUCLEOTIDE SEQUENCE</scope>
    <source>
        <strain evidence="5">Rsan-2018</strain>
        <tissue evidence="5">Larvae</tissue>
    </source>
</reference>
<proteinExistence type="predicted"/>
<dbReference type="EMBL" id="JABSTV010001245">
    <property type="protein sequence ID" value="KAH7984746.1"/>
    <property type="molecule type" value="Genomic_DNA"/>
</dbReference>
<evidence type="ECO:0000256" key="3">
    <source>
        <dbReference type="ARBA" id="ARBA00025466"/>
    </source>
</evidence>
<dbReference type="InterPro" id="IPR028002">
    <property type="entry name" value="Myb_DNA-bind_5"/>
</dbReference>
<comment type="subunit">
    <text evidence="1">Self-associates forming complexes of several hundred monomers.</text>
</comment>
<reference evidence="5" key="1">
    <citation type="journal article" date="2020" name="Cell">
        <title>Large-Scale Comparative Analyses of Tick Genomes Elucidate Their Genetic Diversity and Vector Capacities.</title>
        <authorList>
            <consortium name="Tick Genome and Microbiome Consortium (TIGMIC)"/>
            <person name="Jia N."/>
            <person name="Wang J."/>
            <person name="Shi W."/>
            <person name="Du L."/>
            <person name="Sun Y."/>
            <person name="Zhan W."/>
            <person name="Jiang J.F."/>
            <person name="Wang Q."/>
            <person name="Zhang B."/>
            <person name="Ji P."/>
            <person name="Bell-Sakyi L."/>
            <person name="Cui X.M."/>
            <person name="Yuan T.T."/>
            <person name="Jiang B.G."/>
            <person name="Yang W.F."/>
            <person name="Lam T.T."/>
            <person name="Chang Q.C."/>
            <person name="Ding S.J."/>
            <person name="Wang X.J."/>
            <person name="Zhu J.G."/>
            <person name="Ruan X.D."/>
            <person name="Zhao L."/>
            <person name="Wei J.T."/>
            <person name="Ye R.Z."/>
            <person name="Que T.C."/>
            <person name="Du C.H."/>
            <person name="Zhou Y.H."/>
            <person name="Cheng J.X."/>
            <person name="Dai P.F."/>
            <person name="Guo W.B."/>
            <person name="Han X.H."/>
            <person name="Huang E.J."/>
            <person name="Li L.F."/>
            <person name="Wei W."/>
            <person name="Gao Y.C."/>
            <person name="Liu J.Z."/>
            <person name="Shao H.Z."/>
            <person name="Wang X."/>
            <person name="Wang C.C."/>
            <person name="Yang T.C."/>
            <person name="Huo Q.B."/>
            <person name="Li W."/>
            <person name="Chen H.Y."/>
            <person name="Chen S.E."/>
            <person name="Zhou L.G."/>
            <person name="Ni X.B."/>
            <person name="Tian J.H."/>
            <person name="Sheng Y."/>
            <person name="Liu T."/>
            <person name="Pan Y.S."/>
            <person name="Xia L.Y."/>
            <person name="Li J."/>
            <person name="Zhao F."/>
            <person name="Cao W.C."/>
        </authorList>
    </citation>
    <scope>NUCLEOTIDE SEQUENCE</scope>
    <source>
        <strain evidence="5">Rsan-2018</strain>
    </source>
</reference>
<keyword evidence="6" id="KW-1185">Reference proteome</keyword>
<name>A0A9D4YQY6_RHISA</name>
<sequence>MDDHESAAPRPKKARSGRHVFLQQKEALVTFLEGHPALARPSSELGGTFSAHQRQSLWQELAVTLNSVGPATKDAAGWRRFWNDLVGQFKRDAGVVSRATTDTGCGKLLGLGGKVLSLIGRDCVAGCGPSFFLEDPTMTSDCVVASPVDPLTTLVEDQRALIEEVRGLRAEQHAQTQELQALRCAIEKACISVTERYDA</sequence>
<evidence type="ECO:0000256" key="1">
    <source>
        <dbReference type="ARBA" id="ARBA00011764"/>
    </source>
</evidence>
<feature type="domain" description="Myb/SANT-like DNA-binding" evidence="4">
    <location>
        <begin position="23"/>
        <end position="92"/>
    </location>
</feature>